<dbReference type="GO" id="GO:0008023">
    <property type="term" value="C:transcription elongation factor complex"/>
    <property type="evidence" value="ECO:0007669"/>
    <property type="project" value="TreeGrafter"/>
</dbReference>
<dbReference type="EMBL" id="OC859197">
    <property type="protein sequence ID" value="CAD7627308.1"/>
    <property type="molecule type" value="Genomic_DNA"/>
</dbReference>
<reference evidence="8" key="1">
    <citation type="submission" date="2020-11" db="EMBL/GenBank/DDBJ databases">
        <authorList>
            <person name="Tran Van P."/>
        </authorList>
    </citation>
    <scope>NUCLEOTIDE SEQUENCE</scope>
</reference>
<dbReference type="GO" id="GO:0000993">
    <property type="term" value="F:RNA polymerase II complex binding"/>
    <property type="evidence" value="ECO:0007669"/>
    <property type="project" value="TreeGrafter"/>
</dbReference>
<dbReference type="InterPro" id="IPR007808">
    <property type="entry name" value="Elf1"/>
</dbReference>
<evidence type="ECO:0000313" key="7">
    <source>
        <dbReference type="EMBL" id="CAD7627308.1"/>
    </source>
</evidence>
<accession>A0A7R9KVW5</accession>
<keyword evidence="6" id="KW-0805">Transcription regulation</keyword>
<comment type="function">
    <text evidence="6">Transcription elongation factor implicated in the maintenance of proper chromatin structure in actively transcribed regions.</text>
</comment>
<proteinExistence type="inferred from homology"/>
<dbReference type="Proteomes" id="UP000759131">
    <property type="component" value="Unassembled WGS sequence"/>
</dbReference>
<comment type="similarity">
    <text evidence="2 6">Belongs to the ELOF1 family.</text>
</comment>
<keyword evidence="6" id="KW-0479">Metal-binding</keyword>
<dbReference type="EMBL" id="CAJPIZ010004622">
    <property type="protein sequence ID" value="CAG2107738.1"/>
    <property type="molecule type" value="Genomic_DNA"/>
</dbReference>
<organism evidence="8">
    <name type="scientific">Medioppia subpectinata</name>
    <dbReference type="NCBI Taxonomy" id="1979941"/>
    <lineage>
        <taxon>Eukaryota</taxon>
        <taxon>Metazoa</taxon>
        <taxon>Ecdysozoa</taxon>
        <taxon>Arthropoda</taxon>
        <taxon>Chelicerata</taxon>
        <taxon>Arachnida</taxon>
        <taxon>Acari</taxon>
        <taxon>Acariformes</taxon>
        <taxon>Sarcoptiformes</taxon>
        <taxon>Oribatida</taxon>
        <taxon>Brachypylina</taxon>
        <taxon>Oppioidea</taxon>
        <taxon>Oppiidae</taxon>
        <taxon>Medioppia</taxon>
    </lineage>
</organism>
<protein>
    <recommendedName>
        <fullName evidence="3 6">Transcription elongation factor 1 homolog</fullName>
    </recommendedName>
</protein>
<dbReference type="OrthoDB" id="445983at2759"/>
<keyword evidence="9" id="KW-1185">Reference proteome</keyword>
<evidence type="ECO:0000313" key="9">
    <source>
        <dbReference type="Proteomes" id="UP000759131"/>
    </source>
</evidence>
<keyword evidence="6" id="KW-0863">Zinc-finger</keyword>
<dbReference type="InterPro" id="IPR038567">
    <property type="entry name" value="T_Elf1_sf"/>
</dbReference>
<dbReference type="PANTHER" id="PTHR20934">
    <property type="entry name" value="TRANSCRIPTION ELONGATION FACTOR 1 HOMOLOG"/>
    <property type="match status" value="1"/>
</dbReference>
<evidence type="ECO:0000256" key="2">
    <source>
        <dbReference type="ARBA" id="ARBA00009730"/>
    </source>
</evidence>
<evidence type="ECO:0000256" key="5">
    <source>
        <dbReference type="ARBA" id="ARBA00023242"/>
    </source>
</evidence>
<name>A0A7R9KVW5_9ACAR</name>
<evidence type="ECO:0000256" key="4">
    <source>
        <dbReference type="ARBA" id="ARBA00022833"/>
    </source>
</evidence>
<sequence>MAKRKSQRKPIVRKLIEPFATEFDCPYCGRAKSCHVNLDRSCNTGRIECQKCFIWFQMTTTYLTAPIDVYMEWMDAFEESEGYLE</sequence>
<dbReference type="GO" id="GO:0008270">
    <property type="term" value="F:zinc ion binding"/>
    <property type="evidence" value="ECO:0007669"/>
    <property type="project" value="UniProtKB-KW"/>
</dbReference>
<evidence type="ECO:0000256" key="6">
    <source>
        <dbReference type="RuleBase" id="RU364033"/>
    </source>
</evidence>
<dbReference type="Gene3D" id="2.20.25.190">
    <property type="match status" value="1"/>
</dbReference>
<dbReference type="GO" id="GO:0006368">
    <property type="term" value="P:transcription elongation by RNA polymerase II"/>
    <property type="evidence" value="ECO:0007669"/>
    <property type="project" value="TreeGrafter"/>
</dbReference>
<dbReference type="PANTHER" id="PTHR20934:SF0">
    <property type="entry name" value="TRANSCRIPTION ELONGATION FACTOR 1 HOMOLOG"/>
    <property type="match status" value="1"/>
</dbReference>
<dbReference type="EMBL" id="CAJPIZ010008076">
    <property type="protein sequence ID" value="CAG2110834.1"/>
    <property type="molecule type" value="Genomic_DNA"/>
</dbReference>
<dbReference type="SUPFAM" id="SSF57783">
    <property type="entry name" value="Zinc beta-ribbon"/>
    <property type="match status" value="1"/>
</dbReference>
<keyword evidence="5 6" id="KW-0539">Nucleus</keyword>
<evidence type="ECO:0000256" key="3">
    <source>
        <dbReference type="ARBA" id="ARBA00014973"/>
    </source>
</evidence>
<evidence type="ECO:0000313" key="8">
    <source>
        <dbReference type="EMBL" id="CAD7630404.1"/>
    </source>
</evidence>
<keyword evidence="4 6" id="KW-0862">Zinc</keyword>
<keyword evidence="6" id="KW-0804">Transcription</keyword>
<dbReference type="EMBL" id="OC862651">
    <property type="protein sequence ID" value="CAD7630404.1"/>
    <property type="molecule type" value="Genomic_DNA"/>
</dbReference>
<gene>
    <name evidence="8" type="ORF">OSB1V03_LOCUS10817</name>
    <name evidence="7" type="ORF">OSB1V03_LOCUS7738</name>
</gene>
<dbReference type="Pfam" id="PF05129">
    <property type="entry name" value="Zn_ribbon_Elf1"/>
    <property type="match status" value="1"/>
</dbReference>
<evidence type="ECO:0000256" key="1">
    <source>
        <dbReference type="ARBA" id="ARBA00004123"/>
    </source>
</evidence>
<comment type="subcellular location">
    <subcellularLocation>
        <location evidence="1 6">Nucleus</location>
    </subcellularLocation>
</comment>
<dbReference type="AlphaFoldDB" id="A0A7R9KVW5"/>